<keyword evidence="11" id="KW-0808">Transferase</keyword>
<feature type="transmembrane region" description="Helical" evidence="12">
    <location>
        <begin position="75"/>
        <end position="94"/>
    </location>
</feature>
<dbReference type="EMBL" id="BSNJ01000008">
    <property type="protein sequence ID" value="GLQ21973.1"/>
    <property type="molecule type" value="Genomic_DNA"/>
</dbReference>
<dbReference type="PANTHER" id="PTHR13285">
    <property type="entry name" value="ACYLTRANSFERASE"/>
    <property type="match status" value="1"/>
</dbReference>
<keyword evidence="14" id="KW-1185">Reference proteome</keyword>
<keyword evidence="5 11" id="KW-1003">Cell membrane</keyword>
<dbReference type="Proteomes" id="UP001161390">
    <property type="component" value="Unassembled WGS sequence"/>
</dbReference>
<feature type="transmembrane region" description="Helical" evidence="12">
    <location>
        <begin position="355"/>
        <end position="376"/>
    </location>
</feature>
<proteinExistence type="inferred from homology"/>
<keyword evidence="9 11" id="KW-0472">Membrane</keyword>
<evidence type="ECO:0000256" key="3">
    <source>
        <dbReference type="ARBA" id="ARBA00010323"/>
    </source>
</evidence>
<evidence type="ECO:0000256" key="6">
    <source>
        <dbReference type="ARBA" id="ARBA00022692"/>
    </source>
</evidence>
<evidence type="ECO:0000256" key="2">
    <source>
        <dbReference type="ARBA" id="ARBA00005182"/>
    </source>
</evidence>
<name>A0ABQ5V3D8_9PROT</name>
<comment type="pathway">
    <text evidence="2">Glycan biosynthesis; alginate biosynthesis.</text>
</comment>
<reference evidence="13" key="2">
    <citation type="submission" date="2023-01" db="EMBL/GenBank/DDBJ databases">
        <title>Draft genome sequence of Algimonas porphyrae strain NBRC 108216.</title>
        <authorList>
            <person name="Sun Q."/>
            <person name="Mori K."/>
        </authorList>
    </citation>
    <scope>NUCLEOTIDE SEQUENCE</scope>
    <source>
        <strain evidence="13">NBRC 108216</strain>
    </source>
</reference>
<keyword evidence="11" id="KW-0012">Acyltransferase</keyword>
<evidence type="ECO:0000256" key="4">
    <source>
        <dbReference type="ARBA" id="ARBA00016084"/>
    </source>
</evidence>
<feature type="transmembrane region" description="Helical" evidence="12">
    <location>
        <begin position="100"/>
        <end position="122"/>
    </location>
</feature>
<evidence type="ECO:0000256" key="1">
    <source>
        <dbReference type="ARBA" id="ARBA00004651"/>
    </source>
</evidence>
<evidence type="ECO:0000256" key="11">
    <source>
        <dbReference type="PIRNR" id="PIRNR016636"/>
    </source>
</evidence>
<dbReference type="PIRSF" id="PIRSF016636">
    <property type="entry name" value="AlgI_DltB"/>
    <property type="match status" value="1"/>
</dbReference>
<accession>A0ABQ5V3D8</accession>
<dbReference type="InterPro" id="IPR024194">
    <property type="entry name" value="Ac/AlaTfrase_AlgI/DltB"/>
</dbReference>
<evidence type="ECO:0000256" key="8">
    <source>
        <dbReference type="ARBA" id="ARBA00022989"/>
    </source>
</evidence>
<evidence type="ECO:0000313" key="13">
    <source>
        <dbReference type="EMBL" id="GLQ21973.1"/>
    </source>
</evidence>
<feature type="transmembrane region" description="Helical" evidence="12">
    <location>
        <begin position="174"/>
        <end position="193"/>
    </location>
</feature>
<comment type="caution">
    <text evidence="13">The sequence shown here is derived from an EMBL/GenBank/DDBJ whole genome shotgun (WGS) entry which is preliminary data.</text>
</comment>
<reference evidence="13" key="1">
    <citation type="journal article" date="2014" name="Int. J. Syst. Evol. Microbiol.">
        <title>Complete genome of a new Firmicutes species belonging to the dominant human colonic microbiota ('Ruminococcus bicirculans') reveals two chromosomes and a selective capacity to utilize plant glucans.</title>
        <authorList>
            <consortium name="NISC Comparative Sequencing Program"/>
            <person name="Wegmann U."/>
            <person name="Louis P."/>
            <person name="Goesmann A."/>
            <person name="Henrissat B."/>
            <person name="Duncan S.H."/>
            <person name="Flint H.J."/>
        </authorList>
    </citation>
    <scope>NUCLEOTIDE SEQUENCE</scope>
    <source>
        <strain evidence="13">NBRC 108216</strain>
    </source>
</reference>
<evidence type="ECO:0000256" key="9">
    <source>
        <dbReference type="ARBA" id="ARBA00023136"/>
    </source>
</evidence>
<dbReference type="PANTHER" id="PTHR13285:SF18">
    <property type="entry name" value="PROTEIN-CYSTEINE N-PALMITOYLTRANSFERASE RASP"/>
    <property type="match status" value="1"/>
</dbReference>
<gene>
    <name evidence="13" type="primary">patA</name>
    <name evidence="13" type="ORF">GCM10007854_29280</name>
</gene>
<evidence type="ECO:0000256" key="7">
    <source>
        <dbReference type="ARBA" id="ARBA00022841"/>
    </source>
</evidence>
<keyword evidence="8 12" id="KW-1133">Transmembrane helix</keyword>
<comment type="subcellular location">
    <subcellularLocation>
        <location evidence="1">Cell membrane</location>
        <topology evidence="1">Multi-pass membrane protein</topology>
    </subcellularLocation>
</comment>
<evidence type="ECO:0000256" key="12">
    <source>
        <dbReference type="SAM" id="Phobius"/>
    </source>
</evidence>
<dbReference type="InterPro" id="IPR004299">
    <property type="entry name" value="MBOAT_fam"/>
</dbReference>
<dbReference type="RefSeq" id="WP_284374104.1">
    <property type="nucleotide sequence ID" value="NZ_BSNJ01000008.1"/>
</dbReference>
<feature type="transmembrane region" description="Helical" evidence="12">
    <location>
        <begin position="295"/>
        <end position="312"/>
    </location>
</feature>
<dbReference type="InterPro" id="IPR051085">
    <property type="entry name" value="MB_O-acyltransferase"/>
</dbReference>
<evidence type="ECO:0000256" key="5">
    <source>
        <dbReference type="ARBA" id="ARBA00022475"/>
    </source>
</evidence>
<keyword evidence="6 12" id="KW-0812">Transmembrane</keyword>
<feature type="transmembrane region" description="Helical" evidence="12">
    <location>
        <begin position="32"/>
        <end position="63"/>
    </location>
</feature>
<dbReference type="Pfam" id="PF03062">
    <property type="entry name" value="MBOAT"/>
    <property type="match status" value="1"/>
</dbReference>
<organism evidence="13 14">
    <name type="scientific">Algimonas porphyrae</name>
    <dbReference type="NCBI Taxonomy" id="1128113"/>
    <lineage>
        <taxon>Bacteria</taxon>
        <taxon>Pseudomonadati</taxon>
        <taxon>Pseudomonadota</taxon>
        <taxon>Alphaproteobacteria</taxon>
        <taxon>Maricaulales</taxon>
        <taxon>Robiginitomaculaceae</taxon>
        <taxon>Algimonas</taxon>
    </lineage>
</organism>
<feature type="transmembrane region" description="Helical" evidence="12">
    <location>
        <begin position="7"/>
        <end position="26"/>
    </location>
</feature>
<feature type="transmembrane region" description="Helical" evidence="12">
    <location>
        <begin position="213"/>
        <end position="233"/>
    </location>
</feature>
<sequence length="390" mass="43931">MFADPQAYLLVLLVSVALYWIIPSSLPKLRAFVLIIISAVFLFTVSPLALLALGVITLTAIITLRLTLQKGSARIAWLGVLAIVVEFFIFQYYNARSANIVVTFLVVYGMSYVAFRSIAAMLDWKLYKRRPERAPSALDFTLLNTFFPIVPSGPIEKLDRLRVSALGRKAEPGLIGYGVLRLFVGLFMVGFVGDRIILANLTPMQEIYYGEGAGVSILGTWWFCILSLLYLYANFSGFMSIAIGSGALFNLKISENFNWPFMSTNIQDFWKRWHVTLGEFANRYMYFPMLKVFKGNPYISIFITFVLVGVWHAINMQFLLWGVFHGIALALYAFLSRKIFSPDMGAGSVRLVRAFGWLATMLFVCWAWTFAASPTIEGSWRMTGRLFGLG</sequence>
<feature type="transmembrane region" description="Helical" evidence="12">
    <location>
        <begin position="318"/>
        <end position="335"/>
    </location>
</feature>
<keyword evidence="7" id="KW-0016">Alginate biosynthesis</keyword>
<comment type="similarity">
    <text evidence="3 11">Belongs to the membrane-bound acyltransferase family.</text>
</comment>
<protein>
    <recommendedName>
        <fullName evidence="4">Probable alginate O-acetylase AlgI</fullName>
    </recommendedName>
    <alternativeName>
        <fullName evidence="10">Alginate biosynthesis protein AlgI</fullName>
    </alternativeName>
</protein>
<evidence type="ECO:0000256" key="10">
    <source>
        <dbReference type="ARBA" id="ARBA00031030"/>
    </source>
</evidence>
<evidence type="ECO:0000313" key="14">
    <source>
        <dbReference type="Proteomes" id="UP001161390"/>
    </source>
</evidence>